<evidence type="ECO:0000256" key="3">
    <source>
        <dbReference type="ARBA" id="ARBA00004777"/>
    </source>
</evidence>
<dbReference type="PROSITE" id="PS00096">
    <property type="entry name" value="SHMT"/>
    <property type="match status" value="1"/>
</dbReference>
<dbReference type="EMBL" id="JAIWYP010000002">
    <property type="protein sequence ID" value="KAH3863372.1"/>
    <property type="molecule type" value="Genomic_DNA"/>
</dbReference>
<dbReference type="GO" id="GO:0004372">
    <property type="term" value="F:glycine hydroxymethyltransferase activity"/>
    <property type="evidence" value="ECO:0007669"/>
    <property type="project" value="UniProtKB-EC"/>
</dbReference>
<dbReference type="Gene3D" id="3.90.1150.10">
    <property type="entry name" value="Aspartate Aminotransferase, domain 1"/>
    <property type="match status" value="1"/>
</dbReference>
<dbReference type="HAMAP" id="MF_00051">
    <property type="entry name" value="SHMT"/>
    <property type="match status" value="1"/>
</dbReference>
<evidence type="ECO:0000256" key="5">
    <source>
        <dbReference type="ARBA" id="ARBA00022563"/>
    </source>
</evidence>
<keyword evidence="6 9" id="KW-0808">Transferase</keyword>
<proteinExistence type="inferred from homology"/>
<keyword evidence="7 8" id="KW-0663">Pyridoxal phosphate</keyword>
<evidence type="ECO:0000256" key="2">
    <source>
        <dbReference type="ARBA" id="ARBA00002224"/>
    </source>
</evidence>
<dbReference type="CDD" id="cd00378">
    <property type="entry name" value="SHMT"/>
    <property type="match status" value="1"/>
</dbReference>
<accession>A0A9D4RE75</accession>
<dbReference type="InterPro" id="IPR015422">
    <property type="entry name" value="PyrdxlP-dep_Trfase_small"/>
</dbReference>
<dbReference type="InterPro" id="IPR001085">
    <property type="entry name" value="Ser_HO-MeTrfase"/>
</dbReference>
<dbReference type="Proteomes" id="UP000828390">
    <property type="component" value="Unassembled WGS sequence"/>
</dbReference>
<keyword evidence="5 9" id="KW-0554">One-carbon metabolism</keyword>
<comment type="catalytic activity">
    <reaction evidence="9">
        <text>(6R)-5,10-methylene-5,6,7,8-tetrahydrofolate + glycine + H2O = (6S)-5,6,7,8-tetrahydrofolate + L-serine</text>
        <dbReference type="Rhea" id="RHEA:15481"/>
        <dbReference type="ChEBI" id="CHEBI:15377"/>
        <dbReference type="ChEBI" id="CHEBI:15636"/>
        <dbReference type="ChEBI" id="CHEBI:33384"/>
        <dbReference type="ChEBI" id="CHEBI:57305"/>
        <dbReference type="ChEBI" id="CHEBI:57453"/>
        <dbReference type="EC" id="2.1.2.1"/>
    </reaction>
</comment>
<feature type="modified residue" description="N6-(pyridoxal phosphate)lysine" evidence="8">
    <location>
        <position position="256"/>
    </location>
</feature>
<sequence>MRRHRMCKELTKMAGDGKWNLQDDIREDDPEMHALITAEKDRQRKGLEMIASENFASKSVLQALGSCLNNKYSEGQPGQRYYGGNEYIDKIELLCKKRALEAFGLSPEEWGVNVQPHSGSPANFAVYTALIGPHGRIMGLHLPEGGHLSHGFMTGTKKISATSMFFESFPYKLDPLTGTIDYDRLAENAKLFLPQIIIAGVSCYSRHLDYKRFREIADENGSYLLADMAHVSGLVAAGLAPNPFEYCDVVTTTTHKTLRGARSGMIFFRKGVRRVKPDGTKEMYNLERPINEAVFPGLQGGPHNHQIGAVAVALRQACQPEFKVYQKQVLANAQVLAKEFLARNYTLVSGGTDNHLIWVNLKPMEIDAHRAESVLEQIGIAVNKNTVPGDKSALRPSGLRIGSPALTSRNMKEEDFKKIVDFLDKGIKLSKEIQSNCGPTIKEFKTKLEEDEAVRAQISALKAEVEAFAVQFPLPGFDSW</sequence>
<evidence type="ECO:0000259" key="10">
    <source>
        <dbReference type="Pfam" id="PF00464"/>
    </source>
</evidence>
<dbReference type="Pfam" id="PF00464">
    <property type="entry name" value="SHMT"/>
    <property type="match status" value="1"/>
</dbReference>
<evidence type="ECO:0000256" key="6">
    <source>
        <dbReference type="ARBA" id="ARBA00022679"/>
    </source>
</evidence>
<dbReference type="AlphaFoldDB" id="A0A9D4RE75"/>
<gene>
    <name evidence="11" type="ORF">DPMN_026357</name>
</gene>
<dbReference type="NCBIfam" id="NF000586">
    <property type="entry name" value="PRK00011.1"/>
    <property type="match status" value="1"/>
</dbReference>
<reference evidence="11" key="1">
    <citation type="journal article" date="2019" name="bioRxiv">
        <title>The Genome of the Zebra Mussel, Dreissena polymorpha: A Resource for Invasive Species Research.</title>
        <authorList>
            <person name="McCartney M.A."/>
            <person name="Auch B."/>
            <person name="Kono T."/>
            <person name="Mallez S."/>
            <person name="Zhang Y."/>
            <person name="Obille A."/>
            <person name="Becker A."/>
            <person name="Abrahante J.E."/>
            <person name="Garbe J."/>
            <person name="Badalamenti J.P."/>
            <person name="Herman A."/>
            <person name="Mangelson H."/>
            <person name="Liachko I."/>
            <person name="Sullivan S."/>
            <person name="Sone E.D."/>
            <person name="Koren S."/>
            <person name="Silverstein K.A.T."/>
            <person name="Beckman K.B."/>
            <person name="Gohl D.M."/>
        </authorList>
    </citation>
    <scope>NUCLEOTIDE SEQUENCE</scope>
    <source>
        <strain evidence="11">Duluth1</strain>
        <tissue evidence="11">Whole animal</tissue>
    </source>
</reference>
<keyword evidence="12" id="KW-1185">Reference proteome</keyword>
<dbReference type="InterPro" id="IPR015421">
    <property type="entry name" value="PyrdxlP-dep_Trfase_major"/>
</dbReference>
<dbReference type="Gene3D" id="3.40.640.10">
    <property type="entry name" value="Type I PLP-dependent aspartate aminotransferase-like (Major domain)"/>
    <property type="match status" value="1"/>
</dbReference>
<dbReference type="InterPro" id="IPR039429">
    <property type="entry name" value="SHMT-like_dom"/>
</dbReference>
<evidence type="ECO:0000256" key="4">
    <source>
        <dbReference type="ARBA" id="ARBA00006376"/>
    </source>
</evidence>
<dbReference type="EC" id="2.1.2.1" evidence="9"/>
<dbReference type="GO" id="GO:0005634">
    <property type="term" value="C:nucleus"/>
    <property type="evidence" value="ECO:0007669"/>
    <property type="project" value="TreeGrafter"/>
</dbReference>
<comment type="caution">
    <text evidence="11">The sequence shown here is derived from an EMBL/GenBank/DDBJ whole genome shotgun (WGS) entry which is preliminary data.</text>
</comment>
<name>A0A9D4RE75_DREPO</name>
<dbReference type="InterPro" id="IPR049943">
    <property type="entry name" value="Ser_HO-MeTrfase-like"/>
</dbReference>
<organism evidence="11 12">
    <name type="scientific">Dreissena polymorpha</name>
    <name type="common">Zebra mussel</name>
    <name type="synonym">Mytilus polymorpha</name>
    <dbReference type="NCBI Taxonomy" id="45954"/>
    <lineage>
        <taxon>Eukaryota</taxon>
        <taxon>Metazoa</taxon>
        <taxon>Spiralia</taxon>
        <taxon>Lophotrochozoa</taxon>
        <taxon>Mollusca</taxon>
        <taxon>Bivalvia</taxon>
        <taxon>Autobranchia</taxon>
        <taxon>Heteroconchia</taxon>
        <taxon>Euheterodonta</taxon>
        <taxon>Imparidentia</taxon>
        <taxon>Neoheterodontei</taxon>
        <taxon>Myida</taxon>
        <taxon>Dreissenoidea</taxon>
        <taxon>Dreissenidae</taxon>
        <taxon>Dreissena</taxon>
    </lineage>
</organism>
<evidence type="ECO:0000256" key="9">
    <source>
        <dbReference type="RuleBase" id="RU000585"/>
    </source>
</evidence>
<comment type="similarity">
    <text evidence="4 9">Belongs to the SHMT family.</text>
</comment>
<comment type="cofactor">
    <cofactor evidence="1 8 9">
        <name>pyridoxal 5'-phosphate</name>
        <dbReference type="ChEBI" id="CHEBI:597326"/>
    </cofactor>
</comment>
<dbReference type="InterPro" id="IPR019798">
    <property type="entry name" value="Ser_HO-MeTrfase_PLP_BS"/>
</dbReference>
<dbReference type="GO" id="GO:0005739">
    <property type="term" value="C:mitochondrion"/>
    <property type="evidence" value="ECO:0007669"/>
    <property type="project" value="TreeGrafter"/>
</dbReference>
<dbReference type="GO" id="GO:0035999">
    <property type="term" value="P:tetrahydrofolate interconversion"/>
    <property type="evidence" value="ECO:0007669"/>
    <property type="project" value="InterPro"/>
</dbReference>
<dbReference type="PANTHER" id="PTHR11680:SF59">
    <property type="entry name" value="SERINE HYDROXYMETHYLTRANSFERASE, CYTOSOLIC"/>
    <property type="match status" value="1"/>
</dbReference>
<dbReference type="PIRSF" id="PIRSF000412">
    <property type="entry name" value="SHMT"/>
    <property type="match status" value="1"/>
</dbReference>
<evidence type="ECO:0000256" key="1">
    <source>
        <dbReference type="ARBA" id="ARBA00001933"/>
    </source>
</evidence>
<evidence type="ECO:0000313" key="11">
    <source>
        <dbReference type="EMBL" id="KAH3863372.1"/>
    </source>
</evidence>
<dbReference type="GO" id="GO:0019264">
    <property type="term" value="P:glycine biosynthetic process from serine"/>
    <property type="evidence" value="ECO:0007669"/>
    <property type="project" value="InterPro"/>
</dbReference>
<reference evidence="11" key="2">
    <citation type="submission" date="2020-11" db="EMBL/GenBank/DDBJ databases">
        <authorList>
            <person name="McCartney M.A."/>
            <person name="Auch B."/>
            <person name="Kono T."/>
            <person name="Mallez S."/>
            <person name="Becker A."/>
            <person name="Gohl D.M."/>
            <person name="Silverstein K.A.T."/>
            <person name="Koren S."/>
            <person name="Bechman K.B."/>
            <person name="Herman A."/>
            <person name="Abrahante J.E."/>
            <person name="Garbe J."/>
        </authorList>
    </citation>
    <scope>NUCLEOTIDE SEQUENCE</scope>
    <source>
        <strain evidence="11">Duluth1</strain>
        <tissue evidence="11">Whole animal</tissue>
    </source>
</reference>
<dbReference type="PANTHER" id="PTHR11680">
    <property type="entry name" value="SERINE HYDROXYMETHYLTRANSFERASE"/>
    <property type="match status" value="1"/>
</dbReference>
<feature type="domain" description="Serine hydroxymethyltransferase-like" evidence="10">
    <location>
        <begin position="26"/>
        <end position="422"/>
    </location>
</feature>
<comment type="function">
    <text evidence="2 9">Interconversion of serine and glycine.</text>
</comment>
<dbReference type="SUPFAM" id="SSF53383">
    <property type="entry name" value="PLP-dependent transferases"/>
    <property type="match status" value="1"/>
</dbReference>
<dbReference type="FunFam" id="3.40.640.10:FF:000097">
    <property type="entry name" value="Serine hydroxymethyltransferase"/>
    <property type="match status" value="1"/>
</dbReference>
<evidence type="ECO:0000256" key="7">
    <source>
        <dbReference type="ARBA" id="ARBA00022898"/>
    </source>
</evidence>
<protein>
    <recommendedName>
        <fullName evidence="9">Serine hydroxymethyltransferase</fullName>
        <ecNumber evidence="9">2.1.2.1</ecNumber>
    </recommendedName>
</protein>
<dbReference type="GO" id="GO:0030170">
    <property type="term" value="F:pyridoxal phosphate binding"/>
    <property type="evidence" value="ECO:0007669"/>
    <property type="project" value="InterPro"/>
</dbReference>
<dbReference type="InterPro" id="IPR015424">
    <property type="entry name" value="PyrdxlP-dep_Trfase"/>
</dbReference>
<evidence type="ECO:0000313" key="12">
    <source>
        <dbReference type="Proteomes" id="UP000828390"/>
    </source>
</evidence>
<comment type="pathway">
    <text evidence="3 9">One-carbon metabolism; tetrahydrofolate interconversion.</text>
</comment>
<evidence type="ECO:0000256" key="8">
    <source>
        <dbReference type="PIRSR" id="PIRSR000412-50"/>
    </source>
</evidence>